<reference evidence="2" key="1">
    <citation type="submission" date="2021-02" db="EMBL/GenBank/DDBJ databases">
        <title>Genome sequence of Rhodospirillales sp. strain TMPK1 isolated from soil.</title>
        <authorList>
            <person name="Nakai R."/>
            <person name="Kusada H."/>
            <person name="Tamaki H."/>
        </authorList>
    </citation>
    <scope>NUCLEOTIDE SEQUENCE</scope>
    <source>
        <strain evidence="2">TMPK1</strain>
    </source>
</reference>
<dbReference type="Pfam" id="PF13385">
    <property type="entry name" value="Laminin_G_3"/>
    <property type="match status" value="1"/>
</dbReference>
<evidence type="ECO:0000313" key="2">
    <source>
        <dbReference type="EMBL" id="GIL39056.1"/>
    </source>
</evidence>
<dbReference type="Gene3D" id="2.60.120.200">
    <property type="match status" value="1"/>
</dbReference>
<dbReference type="SUPFAM" id="SSF49899">
    <property type="entry name" value="Concanavalin A-like lectins/glucanases"/>
    <property type="match status" value="1"/>
</dbReference>
<evidence type="ECO:0000256" key="1">
    <source>
        <dbReference type="SAM" id="SignalP"/>
    </source>
</evidence>
<comment type="caution">
    <text evidence="2">The sequence shown here is derived from an EMBL/GenBank/DDBJ whole genome shotgun (WGS) entry which is preliminary data.</text>
</comment>
<evidence type="ECO:0008006" key="4">
    <source>
        <dbReference type="Google" id="ProtNLM"/>
    </source>
</evidence>
<keyword evidence="1" id="KW-0732">Signal</keyword>
<gene>
    <name evidence="2" type="ORF">TMPK1_12930</name>
</gene>
<dbReference type="InterPro" id="IPR013320">
    <property type="entry name" value="ConA-like_dom_sf"/>
</dbReference>
<proteinExistence type="predicted"/>
<sequence>MKFVTLLVLLFAAGAAHAADGSAAQAANGLLFHMSGDKSLTADQAGGVAEPNFAANVKLVPNGAVAGAIEAADDQVLSWLAPGNIYAQRGTLSFYWRARTPVGPTEFPLFRVGYADHASWDMTFLRIDWNGHGFDAFVTDVGLARTRVSMRLDTNPAPDRWLHLAFTWDETEGVRLYVDGKRVATQAAKMLLESGLDQFGPHSRIVSPHQVQSRYAYMRGGDIDEIRIFDHALDDGEVASLATPTPAAIAAAPTRNPNDETVRSAWRLRFGWNGDAPPPLTDAATTIRKVEFVEARDLKQRVSFPIDGIDETTWPGVYNRSRLPGRSDYFILPDWNVYSGGGKLLTLTLPDENFSQIEIRGPAFGRLSWNDKPVAQRPAGQGRTVHRAIGKGGTLRFENEVQETPIQEIGAYDVHAGGEPADRTKLSYTIRSNVAPDYPCLDELTRWIDGRFVADERSTVVALPDGAPSVQRATKRAPAMPVVHVLIPVDFRSTRAGRPLGRFSYGWNEIDGGLDGIAIDLPALNVEATHTGTVPLNLRVADPLWPARALMDVSIAVKPGEARTIWLDTRDRILPNDRSLYLSIASAAPDFDASKLDGAHIRLLFKPRAQAIAEHVHDRFVQARDQMAFLVEEHSNSRRLASYVRLERDLGDLLRVAPDHVQGRFLQSELNPEQGWPPFKQPEPPAGVPLWAFRQVEDLRLVHRYVSWWIDHRQIENGEFGGGLSDDTDLTQQWPPLALMGVEPDKIARSLRTMVDAVYANGMFTDGLGTIQTDELHSYEEGINGISEAMYLDWGDPRAVERLMATARATERLTEVNAAGHRHVISNYFSGTRIAREGPWEWSKPNSYLVFHPSLLLVEFNGQPRAKKLLLELADGYLAHGKQETNGTWRYPAEIHFPSDKERNGTGVGAAMHLFLAAHRWTGDAKYLQPLTGELAKGGQGAFAQVNEDPTSLLTPFDKVGTVDSDFMRHLAWQITGDKRYLEELYGRQIQTASQRMFMVTEAEWWSDRVELFSDELQRARLGGMALRRGQILPGHRVSWRFAAPASGESVALLVRGDGPEAFEVTAFNLDARPVAATMTAWNVPPGRWRMEMTDAAARTVELERGSDVELRFPSRHEVKIRFVRETPDMSQMARPDLGIGAYDVTRDASGLTVRVHSLGSADAPASTLLIEDATGRLLAQAAIPAIPAPLDLEPKTADVRIALTPAQLTAARRVRIKLDGREITLKNNEVRLGM</sequence>
<feature type="signal peptide" evidence="1">
    <location>
        <begin position="1"/>
        <end position="18"/>
    </location>
</feature>
<dbReference type="AlphaFoldDB" id="A0A8S8XCW4"/>
<accession>A0A8S8XCW4</accession>
<keyword evidence="3" id="KW-1185">Reference proteome</keyword>
<dbReference type="EMBL" id="BOPV01000001">
    <property type="protein sequence ID" value="GIL39056.1"/>
    <property type="molecule type" value="Genomic_DNA"/>
</dbReference>
<feature type="chain" id="PRO_5035896818" description="LamG-like jellyroll fold domain-containing protein" evidence="1">
    <location>
        <begin position="19"/>
        <end position="1235"/>
    </location>
</feature>
<evidence type="ECO:0000313" key="3">
    <source>
        <dbReference type="Proteomes" id="UP000681075"/>
    </source>
</evidence>
<name>A0A8S8XCW4_9PROT</name>
<organism evidence="2 3">
    <name type="scientific">Roseiterribacter gracilis</name>
    <dbReference type="NCBI Taxonomy" id="2812848"/>
    <lineage>
        <taxon>Bacteria</taxon>
        <taxon>Pseudomonadati</taxon>
        <taxon>Pseudomonadota</taxon>
        <taxon>Alphaproteobacteria</taxon>
        <taxon>Rhodospirillales</taxon>
        <taxon>Roseiterribacteraceae</taxon>
        <taxon>Roseiterribacter</taxon>
    </lineage>
</organism>
<dbReference type="Proteomes" id="UP000681075">
    <property type="component" value="Unassembled WGS sequence"/>
</dbReference>
<dbReference type="RefSeq" id="WP_420242155.1">
    <property type="nucleotide sequence ID" value="NZ_BOPV01000001.1"/>
</dbReference>
<protein>
    <recommendedName>
        <fullName evidence="4">LamG-like jellyroll fold domain-containing protein</fullName>
    </recommendedName>
</protein>